<keyword evidence="4" id="KW-1185">Reference proteome</keyword>
<dbReference type="PANTHER" id="PTHR46558">
    <property type="entry name" value="TRACRIPTIONAL REGULATORY PROTEIN-RELATED-RELATED"/>
    <property type="match status" value="1"/>
</dbReference>
<dbReference type="AlphaFoldDB" id="I4DB30"/>
<dbReference type="SUPFAM" id="SSF47413">
    <property type="entry name" value="lambda repressor-like DNA-binding domains"/>
    <property type="match status" value="1"/>
</dbReference>
<dbReference type="PROSITE" id="PS50943">
    <property type="entry name" value="HTH_CROC1"/>
    <property type="match status" value="1"/>
</dbReference>
<feature type="domain" description="HTH cro/C1-type" evidence="2">
    <location>
        <begin position="5"/>
        <end position="60"/>
    </location>
</feature>
<reference evidence="3 4" key="1">
    <citation type="journal article" date="2012" name="J. Bacteriol.">
        <title>Complete genome sequences of Desulfosporosinus orientis DSM765T, Desulfosporosinus youngiae DSM17734T, Desulfosporosinus meridiei DSM13257T, and Desulfosporosinus acidiphilus DSM22704T.</title>
        <authorList>
            <person name="Pester M."/>
            <person name="Brambilla E."/>
            <person name="Alazard D."/>
            <person name="Rattei T."/>
            <person name="Weinmaier T."/>
            <person name="Han J."/>
            <person name="Lucas S."/>
            <person name="Lapidus A."/>
            <person name="Cheng J.F."/>
            <person name="Goodwin L."/>
            <person name="Pitluck S."/>
            <person name="Peters L."/>
            <person name="Ovchinnikova G."/>
            <person name="Teshima H."/>
            <person name="Detter J.C."/>
            <person name="Han C.S."/>
            <person name="Tapia R."/>
            <person name="Land M.L."/>
            <person name="Hauser L."/>
            <person name="Kyrpides N.C."/>
            <person name="Ivanova N.N."/>
            <person name="Pagani I."/>
            <person name="Huntmann M."/>
            <person name="Wei C.L."/>
            <person name="Davenport K.W."/>
            <person name="Daligault H."/>
            <person name="Chain P.S."/>
            <person name="Chen A."/>
            <person name="Mavromatis K."/>
            <person name="Markowitz V."/>
            <person name="Szeto E."/>
            <person name="Mikhailova N."/>
            <person name="Pati A."/>
            <person name="Wagner M."/>
            <person name="Woyke T."/>
            <person name="Ollivier B."/>
            <person name="Klenk H.P."/>
            <person name="Spring S."/>
            <person name="Loy A."/>
        </authorList>
    </citation>
    <scope>NUCLEOTIDE SEQUENCE [LARGE SCALE GENOMIC DNA]</scope>
    <source>
        <strain evidence="4">DSM 22704 / JCM 16185 / SJ4</strain>
    </source>
</reference>
<dbReference type="OrthoDB" id="1629646at2"/>
<dbReference type="PANTHER" id="PTHR46558:SF11">
    <property type="entry name" value="HTH-TYPE TRANSCRIPTIONAL REGULATOR XRE"/>
    <property type="match status" value="1"/>
</dbReference>
<evidence type="ECO:0000313" key="3">
    <source>
        <dbReference type="EMBL" id="AFM43004.1"/>
    </source>
</evidence>
<dbReference type="GO" id="GO:0003677">
    <property type="term" value="F:DNA binding"/>
    <property type="evidence" value="ECO:0007669"/>
    <property type="project" value="UniProtKB-KW"/>
</dbReference>
<dbReference type="KEGG" id="dai:Desaci_4142"/>
<dbReference type="InterPro" id="IPR010982">
    <property type="entry name" value="Lambda_DNA-bd_dom_sf"/>
</dbReference>
<dbReference type="InterPro" id="IPR001387">
    <property type="entry name" value="Cro/C1-type_HTH"/>
</dbReference>
<dbReference type="EMBL" id="CP003639">
    <property type="protein sequence ID" value="AFM43004.1"/>
    <property type="molecule type" value="Genomic_DNA"/>
</dbReference>
<dbReference type="STRING" id="646529.Desaci_4142"/>
<dbReference type="eggNOG" id="COG1476">
    <property type="taxonomic scope" value="Bacteria"/>
</dbReference>
<evidence type="ECO:0000259" key="2">
    <source>
        <dbReference type="PROSITE" id="PS50943"/>
    </source>
</evidence>
<dbReference type="Pfam" id="PF01381">
    <property type="entry name" value="HTH_3"/>
    <property type="match status" value="1"/>
</dbReference>
<dbReference type="Gene3D" id="1.10.260.40">
    <property type="entry name" value="lambda repressor-like DNA-binding domains"/>
    <property type="match status" value="1"/>
</dbReference>
<gene>
    <name evidence="3" type="ordered locus">Desaci_4142</name>
</gene>
<dbReference type="CDD" id="cd00093">
    <property type="entry name" value="HTH_XRE"/>
    <property type="match status" value="1"/>
</dbReference>
<sequence>MRTELYSARKRAGLTQEQVAERIGVDRTIYNKIERGKIKNVAVELALQIAEVVNGSIDEIFLIDNSH</sequence>
<dbReference type="Proteomes" id="UP000002892">
    <property type="component" value="Chromosome"/>
</dbReference>
<dbReference type="SMART" id="SM00530">
    <property type="entry name" value="HTH_XRE"/>
    <property type="match status" value="1"/>
</dbReference>
<organism evidence="3 4">
    <name type="scientific">Desulfosporosinus acidiphilus (strain DSM 22704 / JCM 16185 / SJ4)</name>
    <dbReference type="NCBI Taxonomy" id="646529"/>
    <lineage>
        <taxon>Bacteria</taxon>
        <taxon>Bacillati</taxon>
        <taxon>Bacillota</taxon>
        <taxon>Clostridia</taxon>
        <taxon>Eubacteriales</taxon>
        <taxon>Desulfitobacteriaceae</taxon>
        <taxon>Desulfosporosinus</taxon>
    </lineage>
</organism>
<dbReference type="HOGENOM" id="CLU_066192_44_5_9"/>
<evidence type="ECO:0000313" key="4">
    <source>
        <dbReference type="Proteomes" id="UP000002892"/>
    </source>
</evidence>
<proteinExistence type="predicted"/>
<name>I4DB30_DESAJ</name>
<dbReference type="RefSeq" id="WP_014828990.1">
    <property type="nucleotide sequence ID" value="NC_018068.1"/>
</dbReference>
<accession>I4DB30</accession>
<protein>
    <submittedName>
        <fullName evidence="3">Putative transcriptional regulator</fullName>
    </submittedName>
</protein>
<evidence type="ECO:0000256" key="1">
    <source>
        <dbReference type="ARBA" id="ARBA00023125"/>
    </source>
</evidence>
<keyword evidence="1" id="KW-0238">DNA-binding</keyword>